<gene>
    <name evidence="1" type="ORF">MNEG_14405</name>
</gene>
<feature type="non-terminal residue" evidence="1">
    <location>
        <position position="1"/>
    </location>
</feature>
<dbReference type="Proteomes" id="UP000054498">
    <property type="component" value="Unassembled WGS sequence"/>
</dbReference>
<dbReference type="GeneID" id="25731964"/>
<reference evidence="1 2" key="1">
    <citation type="journal article" date="2013" name="BMC Genomics">
        <title>Reconstruction of the lipid metabolism for the microalga Monoraphidium neglectum from its genome sequence reveals characteristics suitable for biofuel production.</title>
        <authorList>
            <person name="Bogen C."/>
            <person name="Al-Dilaimi A."/>
            <person name="Albersmeier A."/>
            <person name="Wichmann J."/>
            <person name="Grundmann M."/>
            <person name="Rupp O."/>
            <person name="Lauersen K.J."/>
            <person name="Blifernez-Klassen O."/>
            <person name="Kalinowski J."/>
            <person name="Goesmann A."/>
            <person name="Mussgnug J.H."/>
            <person name="Kruse O."/>
        </authorList>
    </citation>
    <scope>NUCLEOTIDE SEQUENCE [LARGE SCALE GENOMIC DNA]</scope>
    <source>
        <strain evidence="1 2">SAG 48.87</strain>
    </source>
</reference>
<evidence type="ECO:0000313" key="1">
    <source>
        <dbReference type="EMBL" id="KIY93557.1"/>
    </source>
</evidence>
<accession>A0A0D2J0G5</accession>
<dbReference type="KEGG" id="mng:MNEG_14405"/>
<name>A0A0D2J0G5_9CHLO</name>
<sequence length="59" mass="6445">FSILTEAPAFQFQAALLSRVPVSLVMNFSAFLMAVRIGSYALLPMAPTPWAVLPVELLH</sequence>
<proteinExistence type="predicted"/>
<dbReference type="Gene3D" id="1.20.1250.20">
    <property type="entry name" value="MFS general substrate transporter like domains"/>
    <property type="match status" value="1"/>
</dbReference>
<dbReference type="OrthoDB" id="515887at2759"/>
<protein>
    <submittedName>
        <fullName evidence="1">Uncharacterized protein</fullName>
    </submittedName>
</protein>
<keyword evidence="2" id="KW-1185">Reference proteome</keyword>
<dbReference type="EMBL" id="KK104680">
    <property type="protein sequence ID" value="KIY93557.1"/>
    <property type="molecule type" value="Genomic_DNA"/>
</dbReference>
<dbReference type="InterPro" id="IPR036259">
    <property type="entry name" value="MFS_trans_sf"/>
</dbReference>
<dbReference type="RefSeq" id="XP_013892577.1">
    <property type="nucleotide sequence ID" value="XM_014037123.1"/>
</dbReference>
<dbReference type="AlphaFoldDB" id="A0A0D2J0G5"/>
<feature type="non-terminal residue" evidence="1">
    <location>
        <position position="59"/>
    </location>
</feature>
<organism evidence="1 2">
    <name type="scientific">Monoraphidium neglectum</name>
    <dbReference type="NCBI Taxonomy" id="145388"/>
    <lineage>
        <taxon>Eukaryota</taxon>
        <taxon>Viridiplantae</taxon>
        <taxon>Chlorophyta</taxon>
        <taxon>core chlorophytes</taxon>
        <taxon>Chlorophyceae</taxon>
        <taxon>CS clade</taxon>
        <taxon>Sphaeropleales</taxon>
        <taxon>Selenastraceae</taxon>
        <taxon>Monoraphidium</taxon>
    </lineage>
</organism>
<evidence type="ECO:0000313" key="2">
    <source>
        <dbReference type="Proteomes" id="UP000054498"/>
    </source>
</evidence>